<dbReference type="SMART" id="SM00387">
    <property type="entry name" value="HATPase_c"/>
    <property type="match status" value="1"/>
</dbReference>
<dbReference type="InterPro" id="IPR036097">
    <property type="entry name" value="HisK_dim/P_sf"/>
</dbReference>
<dbReference type="InterPro" id="IPR004358">
    <property type="entry name" value="Sig_transdc_His_kin-like_C"/>
</dbReference>
<comment type="catalytic activity">
    <reaction evidence="1">
        <text>ATP + protein L-histidine = ADP + protein N-phospho-L-histidine.</text>
        <dbReference type="EC" id="2.7.13.3"/>
    </reaction>
</comment>
<keyword evidence="10" id="KW-0472">Membrane</keyword>
<proteinExistence type="predicted"/>
<dbReference type="InterPro" id="IPR003661">
    <property type="entry name" value="HisK_dim/P_dom"/>
</dbReference>
<protein>
    <recommendedName>
        <fullName evidence="2">histidine kinase</fullName>
        <ecNumber evidence="2">2.7.13.3</ecNumber>
    </recommendedName>
</protein>
<dbReference type="EC" id="2.7.13.3" evidence="2"/>
<evidence type="ECO:0000256" key="4">
    <source>
        <dbReference type="ARBA" id="ARBA00022679"/>
    </source>
</evidence>
<keyword evidence="3" id="KW-0597">Phosphoprotein</keyword>
<keyword evidence="7" id="KW-0067">ATP-binding</keyword>
<dbReference type="PANTHER" id="PTHR43065">
    <property type="entry name" value="SENSOR HISTIDINE KINASE"/>
    <property type="match status" value="1"/>
</dbReference>
<dbReference type="PRINTS" id="PR00344">
    <property type="entry name" value="BCTRLSENSOR"/>
</dbReference>
<dbReference type="CDD" id="cd00082">
    <property type="entry name" value="HisKA"/>
    <property type="match status" value="1"/>
</dbReference>
<evidence type="ECO:0000313" key="12">
    <source>
        <dbReference type="EMBL" id="MBD2319750.1"/>
    </source>
</evidence>
<dbReference type="SUPFAM" id="SSF55874">
    <property type="entry name" value="ATPase domain of HSP90 chaperone/DNA topoisomerase II/histidine kinase"/>
    <property type="match status" value="1"/>
</dbReference>
<sequence length="560" mass="63332">MGNISRPIRKLNYLTNRFLMPLLSLAVVFSLVLVALGSWNVWQISQSFNLKITPEFQLQRLSDEIIYLDEVLTMSAKMASSTGDLQWENRYHTFEPKLDAVIKQTIAIAPETFASHAIQTDKANIKLVAMENEAFNLIRQGKSQKALAILSSAEYEQQKRIYSEGMQLTSTALQSRVKSNLEFYGSTLSWSSLFSLLSLLILIVAWITILGLVYQYINYRKRTERKLLETKTKLEKTNESLGESETALRQKAEALEKAMHDLKLSQSQMLQNEKMSSLGLLVAGIAHEINNPVNFIYGNVKYIQEYVSDLLHFIGLYQKYYSEPVPEIQSALDSINLNFLQEDLLKILGSIKLGSERIQQIVLLLRNFSRMDQADLKKVDIHQGIDSTLQILEYYLKSKAEFDQIEIIKNYGDIPLVECYAGALNQVFMNILTNAIDALDEIKSSAIDPIAAADPNLCQSGQIHIRTSLIDTNWVEIVIEDNGMGMSTSVRDKMFDPFFTTKPVGKGTGMGMSISYQIIVEQHGGFIECYSELNQGTQFKIRIPLIQPPNPPRELKLAAL</sequence>
<keyword evidence="9" id="KW-0175">Coiled coil</keyword>
<keyword evidence="10" id="KW-1133">Transmembrane helix</keyword>
<dbReference type="EMBL" id="JACJQY010000063">
    <property type="protein sequence ID" value="MBD2319750.1"/>
    <property type="molecule type" value="Genomic_DNA"/>
</dbReference>
<name>A0ABR8CHB0_9CYAN</name>
<evidence type="ECO:0000256" key="9">
    <source>
        <dbReference type="SAM" id="Coils"/>
    </source>
</evidence>
<evidence type="ECO:0000256" key="1">
    <source>
        <dbReference type="ARBA" id="ARBA00000085"/>
    </source>
</evidence>
<evidence type="ECO:0000256" key="5">
    <source>
        <dbReference type="ARBA" id="ARBA00022741"/>
    </source>
</evidence>
<dbReference type="GO" id="GO:0016301">
    <property type="term" value="F:kinase activity"/>
    <property type="evidence" value="ECO:0007669"/>
    <property type="project" value="UniProtKB-KW"/>
</dbReference>
<dbReference type="RefSeq" id="WP_190582076.1">
    <property type="nucleotide sequence ID" value="NZ_CAWPQU010000060.1"/>
</dbReference>
<dbReference type="InterPro" id="IPR005467">
    <property type="entry name" value="His_kinase_dom"/>
</dbReference>
<dbReference type="Gene3D" id="1.10.287.130">
    <property type="match status" value="1"/>
</dbReference>
<reference evidence="12 13" key="1">
    <citation type="journal article" date="2020" name="ISME J.">
        <title>Comparative genomics reveals insights into cyanobacterial evolution and habitat adaptation.</title>
        <authorList>
            <person name="Chen M.Y."/>
            <person name="Teng W.K."/>
            <person name="Zhao L."/>
            <person name="Hu C.X."/>
            <person name="Zhou Y.K."/>
            <person name="Han B.P."/>
            <person name="Song L.R."/>
            <person name="Shu W.S."/>
        </authorList>
    </citation>
    <scope>NUCLEOTIDE SEQUENCE [LARGE SCALE GENOMIC DNA]</scope>
    <source>
        <strain evidence="12 13">FACHB-1050</strain>
    </source>
</reference>
<evidence type="ECO:0000256" key="2">
    <source>
        <dbReference type="ARBA" id="ARBA00012438"/>
    </source>
</evidence>
<evidence type="ECO:0000256" key="8">
    <source>
        <dbReference type="ARBA" id="ARBA00023012"/>
    </source>
</evidence>
<dbReference type="InterPro" id="IPR036890">
    <property type="entry name" value="HATPase_C_sf"/>
</dbReference>
<dbReference type="Pfam" id="PF02518">
    <property type="entry name" value="HATPase_c"/>
    <property type="match status" value="1"/>
</dbReference>
<dbReference type="Gene3D" id="3.30.565.10">
    <property type="entry name" value="Histidine kinase-like ATPase, C-terminal domain"/>
    <property type="match status" value="1"/>
</dbReference>
<dbReference type="SUPFAM" id="SSF47384">
    <property type="entry name" value="Homodimeric domain of signal transducing histidine kinase"/>
    <property type="match status" value="1"/>
</dbReference>
<keyword evidence="13" id="KW-1185">Reference proteome</keyword>
<evidence type="ECO:0000259" key="11">
    <source>
        <dbReference type="PROSITE" id="PS50109"/>
    </source>
</evidence>
<evidence type="ECO:0000256" key="3">
    <source>
        <dbReference type="ARBA" id="ARBA00022553"/>
    </source>
</evidence>
<feature type="coiled-coil region" evidence="9">
    <location>
        <begin position="220"/>
        <end position="265"/>
    </location>
</feature>
<dbReference type="PROSITE" id="PS50109">
    <property type="entry name" value="HIS_KIN"/>
    <property type="match status" value="1"/>
</dbReference>
<feature type="transmembrane region" description="Helical" evidence="10">
    <location>
        <begin position="193"/>
        <end position="217"/>
    </location>
</feature>
<keyword evidence="10" id="KW-0812">Transmembrane</keyword>
<evidence type="ECO:0000256" key="7">
    <source>
        <dbReference type="ARBA" id="ARBA00022840"/>
    </source>
</evidence>
<gene>
    <name evidence="12" type="ORF">H6G05_23290</name>
</gene>
<keyword evidence="5" id="KW-0547">Nucleotide-binding</keyword>
<keyword evidence="8" id="KW-0902">Two-component regulatory system</keyword>
<comment type="caution">
    <text evidence="12">The sequence shown here is derived from an EMBL/GenBank/DDBJ whole genome shotgun (WGS) entry which is preliminary data.</text>
</comment>
<keyword evidence="6 12" id="KW-0418">Kinase</keyword>
<dbReference type="InterPro" id="IPR003594">
    <property type="entry name" value="HATPase_dom"/>
</dbReference>
<accession>A0ABR8CHB0</accession>
<evidence type="ECO:0000313" key="13">
    <source>
        <dbReference type="Proteomes" id="UP000618445"/>
    </source>
</evidence>
<dbReference type="Proteomes" id="UP000618445">
    <property type="component" value="Unassembled WGS sequence"/>
</dbReference>
<feature type="domain" description="Histidine kinase" evidence="11">
    <location>
        <begin position="284"/>
        <end position="547"/>
    </location>
</feature>
<dbReference type="PANTHER" id="PTHR43065:SF10">
    <property type="entry name" value="PEROXIDE STRESS-ACTIVATED HISTIDINE KINASE MAK3"/>
    <property type="match status" value="1"/>
</dbReference>
<keyword evidence="4" id="KW-0808">Transferase</keyword>
<evidence type="ECO:0000256" key="6">
    <source>
        <dbReference type="ARBA" id="ARBA00022777"/>
    </source>
</evidence>
<organism evidence="12 13">
    <name type="scientific">Phormidium tenue FACHB-1050</name>
    <dbReference type="NCBI Taxonomy" id="2692857"/>
    <lineage>
        <taxon>Bacteria</taxon>
        <taxon>Bacillati</taxon>
        <taxon>Cyanobacteriota</taxon>
        <taxon>Cyanophyceae</taxon>
        <taxon>Oscillatoriophycideae</taxon>
        <taxon>Oscillatoriales</taxon>
        <taxon>Oscillatoriaceae</taxon>
        <taxon>Phormidium</taxon>
    </lineage>
</organism>
<evidence type="ECO:0000256" key="10">
    <source>
        <dbReference type="SAM" id="Phobius"/>
    </source>
</evidence>